<protein>
    <submittedName>
        <fullName evidence="1">Cro/CI family transcriptional regulator</fullName>
    </submittedName>
</protein>
<organism evidence="1 2">
    <name type="scientific">Delftia tsuruhatensis</name>
    <dbReference type="NCBI Taxonomy" id="180282"/>
    <lineage>
        <taxon>Bacteria</taxon>
        <taxon>Pseudomonadati</taxon>
        <taxon>Pseudomonadota</taxon>
        <taxon>Betaproteobacteria</taxon>
        <taxon>Burkholderiales</taxon>
        <taxon>Comamonadaceae</taxon>
        <taxon>Delftia</taxon>
    </lineage>
</organism>
<dbReference type="Proteomes" id="UP001219066">
    <property type="component" value="Chromosome"/>
</dbReference>
<proteinExistence type="predicted"/>
<dbReference type="Gene3D" id="1.10.260.40">
    <property type="entry name" value="lambda repressor-like DNA-binding domains"/>
    <property type="match status" value="1"/>
</dbReference>
<dbReference type="SUPFAM" id="SSF47413">
    <property type="entry name" value="lambda repressor-like DNA-binding domains"/>
    <property type="match status" value="1"/>
</dbReference>
<sequence>MTPSELITYFKTQALAARALGCAQSSISGWVEQGHIPDGRQYQIQLATDGRLLADRPALRIAVEGAGLNA</sequence>
<dbReference type="RefSeq" id="WP_080945230.1">
    <property type="nucleotide sequence ID" value="NZ_CBCSDN010000014.1"/>
</dbReference>
<dbReference type="Pfam" id="PF14549">
    <property type="entry name" value="P22_Cro"/>
    <property type="match status" value="1"/>
</dbReference>
<dbReference type="AlphaFoldDB" id="A0AAX3SFI9"/>
<accession>A0AAX3SFI9</accession>
<dbReference type="EMBL" id="CP120956">
    <property type="protein sequence ID" value="WFF78768.1"/>
    <property type="molecule type" value="Genomic_DNA"/>
</dbReference>
<evidence type="ECO:0000313" key="1">
    <source>
        <dbReference type="EMBL" id="WFF78768.1"/>
    </source>
</evidence>
<name>A0AAX3SFI9_9BURK</name>
<reference evidence="1" key="1">
    <citation type="submission" date="2023-03" db="EMBL/GenBank/DDBJ databases">
        <title>Synergistic degradation of erythromycin by symbiotic bacteria Ery-6A and Ery-6B and application in simulated water remediation.</title>
        <authorList>
            <person name="Xu S."/>
        </authorList>
    </citation>
    <scope>NUCLEOTIDE SEQUENCE</scope>
    <source>
        <strain evidence="1">Ery-6A</strain>
    </source>
</reference>
<evidence type="ECO:0000313" key="2">
    <source>
        <dbReference type="Proteomes" id="UP001219066"/>
    </source>
</evidence>
<dbReference type="InterPro" id="IPR010982">
    <property type="entry name" value="Lambda_DNA-bd_dom_sf"/>
</dbReference>
<dbReference type="GO" id="GO:0003677">
    <property type="term" value="F:DNA binding"/>
    <property type="evidence" value="ECO:0007669"/>
    <property type="project" value="InterPro"/>
</dbReference>
<gene>
    <name evidence="1" type="ORF">PYR84_17680</name>
</gene>